<reference evidence="3" key="2">
    <citation type="journal article" date="2015" name="Data Brief">
        <title>Shoot transcriptome of the giant reed, Arundo donax.</title>
        <authorList>
            <person name="Barrero R.A."/>
            <person name="Guerrero F.D."/>
            <person name="Moolhuijzen P."/>
            <person name="Goolsby J.A."/>
            <person name="Tidwell J."/>
            <person name="Bellgard S.E."/>
            <person name="Bellgard M.I."/>
        </authorList>
    </citation>
    <scope>NUCLEOTIDE SEQUENCE</scope>
    <source>
        <tissue evidence="3">Shoot tissue taken approximately 20 cm above the soil surface</tissue>
    </source>
</reference>
<keyword evidence="1" id="KW-0175">Coiled coil</keyword>
<feature type="domain" description="Reverse transcriptase zinc-binding" evidence="2">
    <location>
        <begin position="67"/>
        <end position="154"/>
    </location>
</feature>
<feature type="coiled-coil region" evidence="1">
    <location>
        <begin position="30"/>
        <end position="57"/>
    </location>
</feature>
<evidence type="ECO:0000313" key="3">
    <source>
        <dbReference type="EMBL" id="JAE19019.1"/>
    </source>
</evidence>
<name>A0A0A9G6B5_ARUDO</name>
<dbReference type="InterPro" id="IPR026960">
    <property type="entry name" value="RVT-Znf"/>
</dbReference>
<sequence length="246" mass="28850">MALSELLKTKSEKSGSFQASFRFITKFPLTEQAYEQYQILQEQLQHLQNNNQGVKDEWSYIWGNGIYSSVKVYKIFMGQSQAPPVHFKWLWKSCCQKRHKVFFGLLSHDGLNTRNLLNRKNLHLQSYNCVCCQLNAEETLRHLFFECHFAQSCWDNICPQRTRNTEVYDALHDIPRKIDSICAIEIIIIAAWAISMTRNNMVFNQIQPTVQQWRSIFKKEFALVVQRAKFSIAIAAQSWIDTNVFL</sequence>
<evidence type="ECO:0000256" key="1">
    <source>
        <dbReference type="SAM" id="Coils"/>
    </source>
</evidence>
<evidence type="ECO:0000259" key="2">
    <source>
        <dbReference type="Pfam" id="PF13966"/>
    </source>
</evidence>
<protein>
    <recommendedName>
        <fullName evidence="2">Reverse transcriptase zinc-binding domain-containing protein</fullName>
    </recommendedName>
</protein>
<dbReference type="EMBL" id="GBRH01178877">
    <property type="protein sequence ID" value="JAE19019.1"/>
    <property type="molecule type" value="Transcribed_RNA"/>
</dbReference>
<accession>A0A0A9G6B5</accession>
<proteinExistence type="predicted"/>
<organism evidence="3">
    <name type="scientific">Arundo donax</name>
    <name type="common">Giant reed</name>
    <name type="synonym">Donax arundinaceus</name>
    <dbReference type="NCBI Taxonomy" id="35708"/>
    <lineage>
        <taxon>Eukaryota</taxon>
        <taxon>Viridiplantae</taxon>
        <taxon>Streptophyta</taxon>
        <taxon>Embryophyta</taxon>
        <taxon>Tracheophyta</taxon>
        <taxon>Spermatophyta</taxon>
        <taxon>Magnoliopsida</taxon>
        <taxon>Liliopsida</taxon>
        <taxon>Poales</taxon>
        <taxon>Poaceae</taxon>
        <taxon>PACMAD clade</taxon>
        <taxon>Arundinoideae</taxon>
        <taxon>Arundineae</taxon>
        <taxon>Arundo</taxon>
    </lineage>
</organism>
<dbReference type="AlphaFoldDB" id="A0A0A9G6B5"/>
<reference evidence="3" key="1">
    <citation type="submission" date="2014-09" db="EMBL/GenBank/DDBJ databases">
        <authorList>
            <person name="Magalhaes I.L.F."/>
            <person name="Oliveira U."/>
            <person name="Santos F.R."/>
            <person name="Vidigal T.H.D.A."/>
            <person name="Brescovit A.D."/>
            <person name="Santos A.J."/>
        </authorList>
    </citation>
    <scope>NUCLEOTIDE SEQUENCE</scope>
    <source>
        <tissue evidence="3">Shoot tissue taken approximately 20 cm above the soil surface</tissue>
    </source>
</reference>
<dbReference type="Pfam" id="PF13966">
    <property type="entry name" value="zf-RVT"/>
    <property type="match status" value="1"/>
</dbReference>